<dbReference type="PANTHER" id="PTHR35567">
    <property type="entry name" value="MALATE DEHYDROGENASE (AFU_ORTHOLOGUE AFUA_2G13800)"/>
    <property type="match status" value="1"/>
</dbReference>
<dbReference type="InterPro" id="IPR021851">
    <property type="entry name" value="DUF3455"/>
</dbReference>
<dbReference type="EMBL" id="JARJLG010000001">
    <property type="protein sequence ID" value="KAJ7785288.1"/>
    <property type="molecule type" value="Genomic_DNA"/>
</dbReference>
<comment type="caution">
    <text evidence="2">The sequence shown here is derived from an EMBL/GenBank/DDBJ whole genome shotgun (WGS) entry which is preliminary data.</text>
</comment>
<name>A0AAD7KGU4_9AGAR</name>
<keyword evidence="1" id="KW-0732">Signal</keyword>
<dbReference type="PANTHER" id="PTHR35567:SF1">
    <property type="entry name" value="CONSERVED FUNGAL PROTEIN (AFU_ORTHOLOGUE AFUA_1G14230)"/>
    <property type="match status" value="1"/>
</dbReference>
<feature type="chain" id="PRO_5042245460" evidence="1">
    <location>
        <begin position="19"/>
        <end position="227"/>
    </location>
</feature>
<protein>
    <submittedName>
        <fullName evidence="2">Malate dehydrogenase</fullName>
    </submittedName>
</protein>
<dbReference type="AlphaFoldDB" id="A0AAD7KGU4"/>
<reference evidence="2" key="1">
    <citation type="submission" date="2023-03" db="EMBL/GenBank/DDBJ databases">
        <title>Massive genome expansion in bonnet fungi (Mycena s.s.) driven by repeated elements and novel gene families across ecological guilds.</title>
        <authorList>
            <consortium name="Lawrence Berkeley National Laboratory"/>
            <person name="Harder C.B."/>
            <person name="Miyauchi S."/>
            <person name="Viragh M."/>
            <person name="Kuo A."/>
            <person name="Thoen E."/>
            <person name="Andreopoulos B."/>
            <person name="Lu D."/>
            <person name="Skrede I."/>
            <person name="Drula E."/>
            <person name="Henrissat B."/>
            <person name="Morin E."/>
            <person name="Kohler A."/>
            <person name="Barry K."/>
            <person name="LaButti K."/>
            <person name="Morin E."/>
            <person name="Salamov A."/>
            <person name="Lipzen A."/>
            <person name="Mereny Z."/>
            <person name="Hegedus B."/>
            <person name="Baldrian P."/>
            <person name="Stursova M."/>
            <person name="Weitz H."/>
            <person name="Taylor A."/>
            <person name="Grigoriev I.V."/>
            <person name="Nagy L.G."/>
            <person name="Martin F."/>
            <person name="Kauserud H."/>
        </authorList>
    </citation>
    <scope>NUCLEOTIDE SEQUENCE</scope>
    <source>
        <strain evidence="2">CBHHK188m</strain>
    </source>
</reference>
<sequence length="227" mass="23979">MLALTFLPLLCSAVGTQCDISGAQISLPSNQTALVAPSEGPSFIGVAIGVQNYTCASTGTWTNVGAVAELFDISCLYGTPEFSTIQEIAFNVWKLLPPATPIQEIISFLEPYKASFVLGQHYFVTSPSGTGLSPKWDFTSGILAENPEAFVIAAKVGDIPAPTGSPDVDWLSLDNVEGDLAKQVFRVSTVNGDAPTSCTPGSSPISVKYAATYCEPTVSLRHFHILT</sequence>
<accession>A0AAD7KGU4</accession>
<keyword evidence="3" id="KW-1185">Reference proteome</keyword>
<proteinExistence type="predicted"/>
<evidence type="ECO:0000256" key="1">
    <source>
        <dbReference type="SAM" id="SignalP"/>
    </source>
</evidence>
<dbReference type="Proteomes" id="UP001215280">
    <property type="component" value="Unassembled WGS sequence"/>
</dbReference>
<feature type="signal peptide" evidence="1">
    <location>
        <begin position="1"/>
        <end position="18"/>
    </location>
</feature>
<dbReference type="Pfam" id="PF11937">
    <property type="entry name" value="DUF3455"/>
    <property type="match status" value="1"/>
</dbReference>
<evidence type="ECO:0000313" key="2">
    <source>
        <dbReference type="EMBL" id="KAJ7785288.1"/>
    </source>
</evidence>
<organism evidence="2 3">
    <name type="scientific">Mycena maculata</name>
    <dbReference type="NCBI Taxonomy" id="230809"/>
    <lineage>
        <taxon>Eukaryota</taxon>
        <taxon>Fungi</taxon>
        <taxon>Dikarya</taxon>
        <taxon>Basidiomycota</taxon>
        <taxon>Agaricomycotina</taxon>
        <taxon>Agaricomycetes</taxon>
        <taxon>Agaricomycetidae</taxon>
        <taxon>Agaricales</taxon>
        <taxon>Marasmiineae</taxon>
        <taxon>Mycenaceae</taxon>
        <taxon>Mycena</taxon>
    </lineage>
</organism>
<gene>
    <name evidence="2" type="ORF">DFH07DRAFT_864428</name>
</gene>
<evidence type="ECO:0000313" key="3">
    <source>
        <dbReference type="Proteomes" id="UP001215280"/>
    </source>
</evidence>